<keyword evidence="7" id="KW-0542">Nucleomorph</keyword>
<evidence type="ECO:0000256" key="6">
    <source>
        <dbReference type="SAM" id="Phobius"/>
    </source>
</evidence>
<comment type="subcellular location">
    <subcellularLocation>
        <location evidence="1">Membrane</location>
        <topology evidence="1">Multi-pass membrane protein</topology>
    </subcellularLocation>
</comment>
<dbReference type="EMBL" id="EU810242">
    <property type="protein sequence ID" value="ACF24510.1"/>
    <property type="molecule type" value="mRNA"/>
</dbReference>
<evidence type="ECO:0000256" key="5">
    <source>
        <dbReference type="ARBA" id="ARBA00023136"/>
    </source>
</evidence>
<keyword evidence="4 6" id="KW-1133">Transmembrane helix</keyword>
<feature type="transmembrane region" description="Helical" evidence="6">
    <location>
        <begin position="230"/>
        <end position="247"/>
    </location>
</feature>
<proteinExistence type="evidence at transcript level"/>
<dbReference type="GO" id="GO:0033281">
    <property type="term" value="C:TAT protein transport complex"/>
    <property type="evidence" value="ECO:0007669"/>
    <property type="project" value="TreeGrafter"/>
</dbReference>
<keyword evidence="5 6" id="KW-0472">Membrane</keyword>
<accession>B5A4F8</accession>
<gene>
    <name evidence="7" type="primary">tatC</name>
</gene>
<feature type="transmembrane region" description="Helical" evidence="6">
    <location>
        <begin position="253"/>
        <end position="273"/>
    </location>
</feature>
<dbReference type="GO" id="GO:0009977">
    <property type="term" value="F:proton motive force dependent protein transmembrane transporter activity"/>
    <property type="evidence" value="ECO:0007669"/>
    <property type="project" value="TreeGrafter"/>
</dbReference>
<evidence type="ECO:0000313" key="7">
    <source>
        <dbReference type="EMBL" id="ACF24510.1"/>
    </source>
</evidence>
<dbReference type="NCBIfam" id="TIGR00945">
    <property type="entry name" value="tatC"/>
    <property type="match status" value="1"/>
</dbReference>
<dbReference type="GO" id="GO:0065002">
    <property type="term" value="P:intracellular protein transmembrane transport"/>
    <property type="evidence" value="ECO:0007669"/>
    <property type="project" value="TreeGrafter"/>
</dbReference>
<dbReference type="PANTHER" id="PTHR30371:SF0">
    <property type="entry name" value="SEC-INDEPENDENT PROTEIN TRANSLOCASE PROTEIN TATC, CHLOROPLASTIC-RELATED"/>
    <property type="match status" value="1"/>
</dbReference>
<evidence type="ECO:0000256" key="2">
    <source>
        <dbReference type="ARBA" id="ARBA00008882"/>
    </source>
</evidence>
<feature type="transmembrane region" description="Helical" evidence="6">
    <location>
        <begin position="196"/>
        <end position="218"/>
    </location>
</feature>
<name>B5A4F8_GYMST</name>
<evidence type="ECO:0000256" key="3">
    <source>
        <dbReference type="ARBA" id="ARBA00022692"/>
    </source>
</evidence>
<reference evidence="7" key="1">
    <citation type="journal article" date="2008" name="Mol. Biol. Evol.">
        <title>Nucleus-encoded periplastid-targeted EFL in chlorarachniophytes.</title>
        <authorList>
            <person name="Gile G.H."/>
            <person name="Keeling P.J."/>
        </authorList>
    </citation>
    <scope>NUCLEOTIDE SEQUENCE</scope>
    <source>
        <strain evidence="7">CCMP 2057</strain>
    </source>
</reference>
<keyword evidence="3 6" id="KW-0812">Transmembrane</keyword>
<dbReference type="Pfam" id="PF00902">
    <property type="entry name" value="TatC"/>
    <property type="match status" value="1"/>
</dbReference>
<feature type="transmembrane region" description="Helical" evidence="6">
    <location>
        <begin position="149"/>
        <end position="176"/>
    </location>
</feature>
<protein>
    <submittedName>
        <fullName evidence="7">Thylakoid protein translocator TatC</fullName>
    </submittedName>
</protein>
<dbReference type="GO" id="GO:0043953">
    <property type="term" value="P:protein transport by the Tat complex"/>
    <property type="evidence" value="ECO:0007669"/>
    <property type="project" value="TreeGrafter"/>
</dbReference>
<geneLocation type="nucleomorph" evidence="7"/>
<sequence>MKSIKCLNKTKLQIKNVSVIKHFSSGLRTKNLKKNQERVFDISESSNKQSLSFHLLELRDRSFLVIVSILLLILFNFSISKEIINIFEQNGLNQNFSFVQLSPGEFFTTSFDVSILMGLACSTPITLYHISNYVNPGLSSKETKLYFPLFLGSTGLFFLGVIFSFYILSPLTLTFFSNFNENSVEITLSIKKYFDFYFQFLLACGIAFQIPIIQIILIRSKIITYDKMLALWKWVVVLNTILGAIITPSTDPVTQLFTSAPLIVLYFLGLLVARQL</sequence>
<feature type="transmembrane region" description="Helical" evidence="6">
    <location>
        <begin position="63"/>
        <end position="87"/>
    </location>
</feature>
<dbReference type="HAMAP" id="MF_00902">
    <property type="entry name" value="TatC"/>
    <property type="match status" value="1"/>
</dbReference>
<organism evidence="7">
    <name type="scientific">Gymnochlora stellata</name>
    <dbReference type="NCBI Taxonomy" id="67809"/>
    <lineage>
        <taxon>Eukaryota</taxon>
        <taxon>Sar</taxon>
        <taxon>Rhizaria</taxon>
        <taxon>Cercozoa</taxon>
        <taxon>Chlorarachniophyceae</taxon>
        <taxon>Gymnochlora</taxon>
    </lineage>
</organism>
<dbReference type="InterPro" id="IPR002033">
    <property type="entry name" value="TatC"/>
</dbReference>
<evidence type="ECO:0000256" key="1">
    <source>
        <dbReference type="ARBA" id="ARBA00004141"/>
    </source>
</evidence>
<comment type="similarity">
    <text evidence="2">Belongs to the TatC family.</text>
</comment>
<feature type="transmembrane region" description="Helical" evidence="6">
    <location>
        <begin position="107"/>
        <end position="128"/>
    </location>
</feature>
<dbReference type="PRINTS" id="PR01840">
    <property type="entry name" value="TATCFAMILY"/>
</dbReference>
<dbReference type="AlphaFoldDB" id="B5A4F8"/>
<evidence type="ECO:0000256" key="4">
    <source>
        <dbReference type="ARBA" id="ARBA00022989"/>
    </source>
</evidence>
<dbReference type="PANTHER" id="PTHR30371">
    <property type="entry name" value="SEC-INDEPENDENT PROTEIN TRANSLOCASE PROTEIN TATC"/>
    <property type="match status" value="1"/>
</dbReference>